<dbReference type="RefSeq" id="WP_386343582.1">
    <property type="nucleotide sequence ID" value="NZ_JBHSFG010000030.1"/>
</dbReference>
<dbReference type="InterPro" id="IPR014710">
    <property type="entry name" value="RmlC-like_jellyroll"/>
</dbReference>
<gene>
    <name evidence="1" type="ORF">ACFPH6_20150</name>
</gene>
<evidence type="ECO:0000313" key="1">
    <source>
        <dbReference type="EMBL" id="MFC4466813.1"/>
    </source>
</evidence>
<evidence type="ECO:0008006" key="3">
    <source>
        <dbReference type="Google" id="ProtNLM"/>
    </source>
</evidence>
<proteinExistence type="predicted"/>
<dbReference type="EMBL" id="JBHSFG010000030">
    <property type="protein sequence ID" value="MFC4466813.1"/>
    <property type="molecule type" value="Genomic_DNA"/>
</dbReference>
<name>A0ABV8YND7_9ACTN</name>
<organism evidence="1 2">
    <name type="scientific">Streptomyces xiangluensis</name>
    <dbReference type="NCBI Taxonomy" id="2665720"/>
    <lineage>
        <taxon>Bacteria</taxon>
        <taxon>Bacillati</taxon>
        <taxon>Actinomycetota</taxon>
        <taxon>Actinomycetes</taxon>
        <taxon>Kitasatosporales</taxon>
        <taxon>Streptomycetaceae</taxon>
        <taxon>Streptomyces</taxon>
    </lineage>
</organism>
<dbReference type="Proteomes" id="UP001596012">
    <property type="component" value="Unassembled WGS sequence"/>
</dbReference>
<keyword evidence="2" id="KW-1185">Reference proteome</keyword>
<evidence type="ECO:0000313" key="2">
    <source>
        <dbReference type="Proteomes" id="UP001596012"/>
    </source>
</evidence>
<accession>A0ABV8YND7</accession>
<dbReference type="SUPFAM" id="SSF51182">
    <property type="entry name" value="RmlC-like cupins"/>
    <property type="match status" value="1"/>
</dbReference>
<comment type="caution">
    <text evidence="1">The sequence shown here is derived from an EMBL/GenBank/DDBJ whole genome shotgun (WGS) entry which is preliminary data.</text>
</comment>
<sequence>MGEQVDEFVTYWGPSINEWGDGSERRWTTKRDLDELQNGVTQGARVMRKINVDEILTEGVETGVDMINGFLPLALFANDDFIVELTNCPVEQGGWHRNLGADEWVFQYRGSRTIECESGAVTLEEGDMAVIPRGLSHRNVGHGPNIELTIYSRKPIKRLTPLDPAEARELMRIKDGKPLHGEVLLEHGVIDRQGDQDTPEGADQ</sequence>
<reference evidence="2" key="1">
    <citation type="journal article" date="2019" name="Int. J. Syst. Evol. Microbiol.">
        <title>The Global Catalogue of Microorganisms (GCM) 10K type strain sequencing project: providing services to taxonomists for standard genome sequencing and annotation.</title>
        <authorList>
            <consortium name="The Broad Institute Genomics Platform"/>
            <consortium name="The Broad Institute Genome Sequencing Center for Infectious Disease"/>
            <person name="Wu L."/>
            <person name="Ma J."/>
        </authorList>
    </citation>
    <scope>NUCLEOTIDE SEQUENCE [LARGE SCALE GENOMIC DNA]</scope>
    <source>
        <strain evidence="2">DT43</strain>
    </source>
</reference>
<protein>
    <recommendedName>
        <fullName evidence="3">Cupin domain-containing protein</fullName>
    </recommendedName>
</protein>
<dbReference type="InterPro" id="IPR011051">
    <property type="entry name" value="RmlC_Cupin_sf"/>
</dbReference>
<dbReference type="Gene3D" id="2.60.120.10">
    <property type="entry name" value="Jelly Rolls"/>
    <property type="match status" value="1"/>
</dbReference>